<dbReference type="RefSeq" id="WP_162451665.1">
    <property type="nucleotide sequence ID" value="NZ_WLZY01000006.1"/>
</dbReference>
<dbReference type="AlphaFoldDB" id="A0A7K3M6L9"/>
<dbReference type="PANTHER" id="PTHR34473">
    <property type="entry name" value="UPF0699 TRANSMEMBRANE PROTEIN YDBS"/>
    <property type="match status" value="1"/>
</dbReference>
<feature type="transmembrane region" description="Helical" evidence="2">
    <location>
        <begin position="214"/>
        <end position="238"/>
    </location>
</feature>
<keyword evidence="5" id="KW-1185">Reference proteome</keyword>
<evidence type="ECO:0000256" key="2">
    <source>
        <dbReference type="SAM" id="Phobius"/>
    </source>
</evidence>
<feature type="region of interest" description="Disordered" evidence="1">
    <location>
        <begin position="1"/>
        <end position="24"/>
    </location>
</feature>
<keyword evidence="2" id="KW-1133">Transmembrane helix</keyword>
<dbReference type="Proteomes" id="UP000460435">
    <property type="component" value="Unassembled WGS sequence"/>
</dbReference>
<keyword evidence="2" id="KW-0472">Membrane</keyword>
<evidence type="ECO:0000313" key="5">
    <source>
        <dbReference type="Proteomes" id="UP000460435"/>
    </source>
</evidence>
<dbReference type="EMBL" id="WLZY01000006">
    <property type="protein sequence ID" value="NDL58963.1"/>
    <property type="molecule type" value="Genomic_DNA"/>
</dbReference>
<name>A0A7K3M6L9_9ACTN</name>
<feature type="transmembrane region" description="Helical" evidence="2">
    <location>
        <begin position="399"/>
        <end position="418"/>
    </location>
</feature>
<feature type="transmembrane region" description="Helical" evidence="2">
    <location>
        <begin position="35"/>
        <end position="56"/>
    </location>
</feature>
<dbReference type="InterPro" id="IPR005182">
    <property type="entry name" value="YdbS-like_PH"/>
</dbReference>
<feature type="transmembrane region" description="Helical" evidence="2">
    <location>
        <begin position="68"/>
        <end position="88"/>
    </location>
</feature>
<gene>
    <name evidence="4" type="ORF">F7O44_17990</name>
</gene>
<feature type="transmembrane region" description="Helical" evidence="2">
    <location>
        <begin position="258"/>
        <end position="284"/>
    </location>
</feature>
<feature type="domain" description="YdbS-like PH" evidence="3">
    <location>
        <begin position="445"/>
        <end position="511"/>
    </location>
</feature>
<dbReference type="InterPro" id="IPR014529">
    <property type="entry name" value="UCP026631"/>
</dbReference>
<comment type="caution">
    <text evidence="4">The sequence shown here is derived from an EMBL/GenBank/DDBJ whole genome shotgun (WGS) entry which is preliminary data.</text>
</comment>
<evidence type="ECO:0000256" key="1">
    <source>
        <dbReference type="SAM" id="MobiDB-lite"/>
    </source>
</evidence>
<feature type="domain" description="YdbS-like PH" evidence="3">
    <location>
        <begin position="86"/>
        <end position="167"/>
    </location>
</feature>
<evidence type="ECO:0000313" key="4">
    <source>
        <dbReference type="EMBL" id="NDL58963.1"/>
    </source>
</evidence>
<organism evidence="4 5">
    <name type="scientific">Phytoactinopolyspora mesophila</name>
    <dbReference type="NCBI Taxonomy" id="2650750"/>
    <lineage>
        <taxon>Bacteria</taxon>
        <taxon>Bacillati</taxon>
        <taxon>Actinomycetota</taxon>
        <taxon>Actinomycetes</taxon>
        <taxon>Jiangellales</taxon>
        <taxon>Jiangellaceae</taxon>
        <taxon>Phytoactinopolyspora</taxon>
    </lineage>
</organism>
<protein>
    <submittedName>
        <fullName evidence="4">PH domain-containing protein</fullName>
    </submittedName>
</protein>
<sequence>MTEQLPKFNDYAPPVPAQSPQNRSDGWQRLHVRMIWVDAIQSVLSLTPAALAIWVFGVEPSLGSMWPVIAVAVFGLAGAIGDAVRWVFTRYRVTPDYVERRTGLLVRSYRSVRRDRIRSVDSTAKLRHRLAGLRVVEIGAGQQTAANESAFSLDAISKAEAEALRHELLWGRKQQSDPAQAVARPAGAPTADSEIILSPDPAEQVFARLRPSWVIFNMFNIWAYLLAAGLLWGGYWLATTFGLDVADFVQGAADWEALGWGWTIAIGVAVTGAIGVVGMAVVFFTENWNFELARVPGEKGTLLRTRQGLFKTREINRDDNRLRGVEIAEPLLWRWMGMADTTIITTGLDGSVMSSATTIVPRGPVDVARVVAASILNKTPNPLETPLERHPRAALRRRLVWASLTVAGVAGVLVWLAATDVVPWWSVAFAAAFLPIALWGAWVAYRALGHAISGEYLVVRSGLLSRSTAALQRKSVSTVAIRESVLQRRLGLKTVAAMTAAGWGIYEAADLRAGEAVPFALDAAPGLLEPFLVRD</sequence>
<keyword evidence="2" id="KW-0812">Transmembrane</keyword>
<dbReference type="PIRSF" id="PIRSF026631">
    <property type="entry name" value="UCP026631"/>
    <property type="match status" value="1"/>
</dbReference>
<feature type="transmembrane region" description="Helical" evidence="2">
    <location>
        <begin position="424"/>
        <end position="445"/>
    </location>
</feature>
<evidence type="ECO:0000259" key="3">
    <source>
        <dbReference type="Pfam" id="PF03703"/>
    </source>
</evidence>
<dbReference type="PANTHER" id="PTHR34473:SF2">
    <property type="entry name" value="UPF0699 TRANSMEMBRANE PROTEIN YDBT"/>
    <property type="match status" value="1"/>
</dbReference>
<reference evidence="4 5" key="1">
    <citation type="submission" date="2019-11" db="EMBL/GenBank/DDBJ databases">
        <authorList>
            <person name="Li X.-J."/>
            <person name="Feng X.-M."/>
        </authorList>
    </citation>
    <scope>NUCLEOTIDE SEQUENCE [LARGE SCALE GENOMIC DNA]</scope>
    <source>
        <strain evidence="4 5">XMNu-373</strain>
    </source>
</reference>
<dbReference type="Pfam" id="PF03703">
    <property type="entry name" value="bPH_2"/>
    <property type="match status" value="2"/>
</dbReference>
<proteinExistence type="predicted"/>
<accession>A0A7K3M6L9</accession>